<evidence type="ECO:0000313" key="4">
    <source>
        <dbReference type="Proteomes" id="UP000445582"/>
    </source>
</evidence>
<accession>A0A844YGV7</accession>
<feature type="signal peptide" evidence="2">
    <location>
        <begin position="1"/>
        <end position="18"/>
    </location>
</feature>
<evidence type="ECO:0000313" key="3">
    <source>
        <dbReference type="EMBL" id="MXO62569.1"/>
    </source>
</evidence>
<feature type="region of interest" description="Disordered" evidence="1">
    <location>
        <begin position="21"/>
        <end position="53"/>
    </location>
</feature>
<evidence type="ECO:0000256" key="2">
    <source>
        <dbReference type="SAM" id="SignalP"/>
    </source>
</evidence>
<proteinExistence type="predicted"/>
<dbReference type="EMBL" id="WTYN01000001">
    <property type="protein sequence ID" value="MXO62569.1"/>
    <property type="molecule type" value="Genomic_DNA"/>
</dbReference>
<name>A0A844YGV7_9SPHN</name>
<gene>
    <name evidence="3" type="ORF">GRI48_06045</name>
</gene>
<dbReference type="Proteomes" id="UP000445582">
    <property type="component" value="Unassembled WGS sequence"/>
</dbReference>
<dbReference type="RefSeq" id="WP_160672833.1">
    <property type="nucleotide sequence ID" value="NZ_WTYN01000001.1"/>
</dbReference>
<comment type="caution">
    <text evidence="3">The sequence shown here is derived from an EMBL/GenBank/DDBJ whole genome shotgun (WGS) entry which is preliminary data.</text>
</comment>
<organism evidence="3 4">
    <name type="scientific">Qipengyuania oceanensis</name>
    <dbReference type="NCBI Taxonomy" id="1463597"/>
    <lineage>
        <taxon>Bacteria</taxon>
        <taxon>Pseudomonadati</taxon>
        <taxon>Pseudomonadota</taxon>
        <taxon>Alphaproteobacteria</taxon>
        <taxon>Sphingomonadales</taxon>
        <taxon>Erythrobacteraceae</taxon>
        <taxon>Qipengyuania</taxon>
    </lineage>
</organism>
<keyword evidence="2" id="KW-0732">Signal</keyword>
<sequence length="163" mass="16779">MRRALASIGILASAALLAGCGQSTSPDPSETAIPVEPDGGIGDGAGPPEGSADTIPMALYGRWGISPGDCTDANGDAKGSIEISADGLKFYESRAVVDTVATRSDDGIRATYAFTGEGQEWSRDIELELADGGTSLIRTEFGPEAIPEPLTYAKCPVETNDAQ</sequence>
<dbReference type="PROSITE" id="PS51257">
    <property type="entry name" value="PROKAR_LIPOPROTEIN"/>
    <property type="match status" value="1"/>
</dbReference>
<evidence type="ECO:0000256" key="1">
    <source>
        <dbReference type="SAM" id="MobiDB-lite"/>
    </source>
</evidence>
<keyword evidence="4" id="KW-1185">Reference proteome</keyword>
<reference evidence="3 4" key="1">
    <citation type="submission" date="2019-12" db="EMBL/GenBank/DDBJ databases">
        <title>Genomic-based taxomic classification of the family Erythrobacteraceae.</title>
        <authorList>
            <person name="Xu L."/>
        </authorList>
    </citation>
    <scope>NUCLEOTIDE SEQUENCE [LARGE SCALE GENOMIC DNA]</scope>
    <source>
        <strain evidence="3 4">MCCC 1A09965</strain>
    </source>
</reference>
<dbReference type="OrthoDB" id="6057763at2"/>
<dbReference type="AlphaFoldDB" id="A0A844YGV7"/>
<feature type="chain" id="PRO_5033016664" evidence="2">
    <location>
        <begin position="19"/>
        <end position="163"/>
    </location>
</feature>
<protein>
    <submittedName>
        <fullName evidence="3">Uncharacterized protein</fullName>
    </submittedName>
</protein>